<name>A0A0J1LGK6_NIACI</name>
<evidence type="ECO:0000256" key="1">
    <source>
        <dbReference type="PROSITE-ProRule" id="PRU00510"/>
    </source>
</evidence>
<evidence type="ECO:0000313" key="3">
    <source>
        <dbReference type="Proteomes" id="UP000036045"/>
    </source>
</evidence>
<dbReference type="Gene3D" id="1.20.120.910">
    <property type="entry name" value="DksA, coiled-coil domain"/>
    <property type="match status" value="1"/>
</dbReference>
<dbReference type="OrthoDB" id="2875147at2"/>
<dbReference type="EMBL" id="LDPH01000001">
    <property type="protein sequence ID" value="KLV28225.1"/>
    <property type="molecule type" value="Genomic_DNA"/>
</dbReference>
<dbReference type="PATRIC" id="fig|1397.4.peg.62"/>
<dbReference type="Proteomes" id="UP000036045">
    <property type="component" value="Unassembled WGS sequence"/>
</dbReference>
<dbReference type="AlphaFoldDB" id="A0A0J1LGK6"/>
<comment type="caution">
    <text evidence="2">The sequence shown here is derived from an EMBL/GenBank/DDBJ whole genome shotgun (WGS) entry which is preliminary data.</text>
</comment>
<reference evidence="2 3" key="1">
    <citation type="submission" date="2015-05" db="EMBL/GenBank/DDBJ databases">
        <title>Whole genome sequence and identification of bacterial endophytes from Costus igneus.</title>
        <authorList>
            <person name="Lee Y.P."/>
            <person name="Gan H.M."/>
            <person name="Eng W."/>
            <person name="Wheatley M.S."/>
            <person name="Caraballo A."/>
            <person name="Polter S."/>
            <person name="Savka M.A."/>
            <person name="Hudson A.O."/>
        </authorList>
    </citation>
    <scope>NUCLEOTIDE SEQUENCE [LARGE SCALE GENOMIC DNA]</scope>
    <source>
        <strain evidence="2 3">RIT379</strain>
    </source>
</reference>
<sequence>MNSTIEKLYTELRMTQIELVTTLSVKRDSKINKYIEDELKDVEETMQKLENGNFGMCEMSGELLPFDLLEMVPIIRTKNDINSIQSYYRKSIH</sequence>
<dbReference type="RefSeq" id="WP_047939929.1">
    <property type="nucleotide sequence ID" value="NZ_JAMAUJ010000001.1"/>
</dbReference>
<proteinExistence type="predicted"/>
<organism evidence="2 3">
    <name type="scientific">Niallia circulans</name>
    <name type="common">Bacillus circulans</name>
    <dbReference type="NCBI Taxonomy" id="1397"/>
    <lineage>
        <taxon>Bacteria</taxon>
        <taxon>Bacillati</taxon>
        <taxon>Bacillota</taxon>
        <taxon>Bacilli</taxon>
        <taxon>Bacillales</taxon>
        <taxon>Bacillaceae</taxon>
        <taxon>Niallia</taxon>
    </lineage>
</organism>
<keyword evidence="3" id="KW-1185">Reference proteome</keyword>
<accession>A0A0J1LGK6</accession>
<dbReference type="PROSITE" id="PS51128">
    <property type="entry name" value="ZF_DKSA_2"/>
    <property type="match status" value="1"/>
</dbReference>
<protein>
    <submittedName>
        <fullName evidence="2">Uncharacterized protein</fullName>
    </submittedName>
</protein>
<evidence type="ECO:0000313" key="2">
    <source>
        <dbReference type="EMBL" id="KLV28225.1"/>
    </source>
</evidence>
<gene>
    <name evidence="2" type="ORF">ABW02_00290</name>
</gene>
<comment type="caution">
    <text evidence="1">Lacks conserved residue(s) required for the propagation of feature annotation.</text>
</comment>